<keyword evidence="3" id="KW-1185">Reference proteome</keyword>
<keyword evidence="1" id="KW-0812">Transmembrane</keyword>
<organism evidence="2 3">
    <name type="scientific">Nocardia carnea</name>
    <dbReference type="NCBI Taxonomy" id="37328"/>
    <lineage>
        <taxon>Bacteria</taxon>
        <taxon>Bacillati</taxon>
        <taxon>Actinomycetota</taxon>
        <taxon>Actinomycetes</taxon>
        <taxon>Mycobacteriales</taxon>
        <taxon>Nocardiaceae</taxon>
        <taxon>Nocardia</taxon>
    </lineage>
</organism>
<dbReference type="EMBL" id="JBIRUQ010000005">
    <property type="protein sequence ID" value="MFI1463513.1"/>
    <property type="molecule type" value="Genomic_DNA"/>
</dbReference>
<protein>
    <submittedName>
        <fullName evidence="2">Uncharacterized protein</fullName>
    </submittedName>
</protein>
<dbReference type="GeneID" id="93509568"/>
<proteinExistence type="predicted"/>
<evidence type="ECO:0000313" key="3">
    <source>
        <dbReference type="Proteomes" id="UP001611263"/>
    </source>
</evidence>
<evidence type="ECO:0000256" key="1">
    <source>
        <dbReference type="SAM" id="Phobius"/>
    </source>
</evidence>
<dbReference type="RefSeq" id="WP_156052246.1">
    <property type="nucleotide sequence ID" value="NZ_JBIRUQ010000005.1"/>
</dbReference>
<gene>
    <name evidence="2" type="ORF">ACH4WX_22575</name>
</gene>
<accession>A0ABW7TUY5</accession>
<evidence type="ECO:0000313" key="2">
    <source>
        <dbReference type="EMBL" id="MFI1463513.1"/>
    </source>
</evidence>
<dbReference type="Proteomes" id="UP001611263">
    <property type="component" value="Unassembled WGS sequence"/>
</dbReference>
<comment type="caution">
    <text evidence="2">The sequence shown here is derived from an EMBL/GenBank/DDBJ whole genome shotgun (WGS) entry which is preliminary data.</text>
</comment>
<name>A0ABW7TUY5_9NOCA</name>
<reference evidence="2 3" key="1">
    <citation type="submission" date="2024-10" db="EMBL/GenBank/DDBJ databases">
        <title>The Natural Products Discovery Center: Release of the First 8490 Sequenced Strains for Exploring Actinobacteria Biosynthetic Diversity.</title>
        <authorList>
            <person name="Kalkreuter E."/>
            <person name="Kautsar S.A."/>
            <person name="Yang D."/>
            <person name="Bader C.D."/>
            <person name="Teijaro C.N."/>
            <person name="Fluegel L."/>
            <person name="Davis C.M."/>
            <person name="Simpson J.R."/>
            <person name="Lauterbach L."/>
            <person name="Steele A.D."/>
            <person name="Gui C."/>
            <person name="Meng S."/>
            <person name="Li G."/>
            <person name="Viehrig K."/>
            <person name="Ye F."/>
            <person name="Su P."/>
            <person name="Kiefer A.F."/>
            <person name="Nichols A."/>
            <person name="Cepeda A.J."/>
            <person name="Yan W."/>
            <person name="Fan B."/>
            <person name="Jiang Y."/>
            <person name="Adhikari A."/>
            <person name="Zheng C.-J."/>
            <person name="Schuster L."/>
            <person name="Cowan T.M."/>
            <person name="Smanski M.J."/>
            <person name="Chevrette M.G."/>
            <person name="De Carvalho L.P.S."/>
            <person name="Shen B."/>
        </authorList>
    </citation>
    <scope>NUCLEOTIDE SEQUENCE [LARGE SCALE GENOMIC DNA]</scope>
    <source>
        <strain evidence="2 3">NPDC020568</strain>
    </source>
</reference>
<sequence>MRARRSTLVLAGGWIATFVLYLFVKPDDIVQPKPAPAPVAPVAQVPALVVPGR</sequence>
<keyword evidence="1" id="KW-1133">Transmembrane helix</keyword>
<feature type="transmembrane region" description="Helical" evidence="1">
    <location>
        <begin position="7"/>
        <end position="24"/>
    </location>
</feature>
<keyword evidence="1" id="KW-0472">Membrane</keyword>